<name>A0A809S7J4_9PROT</name>
<dbReference type="InterPro" id="IPR051156">
    <property type="entry name" value="Mito/Outer_Membr_Metalloprot"/>
</dbReference>
<keyword evidence="2" id="KW-0479">Metal-binding</keyword>
<keyword evidence="3 6" id="KW-0378">Hydrolase</keyword>
<accession>A0A809S7J4</accession>
<dbReference type="PANTHER" id="PTHR22726:SF1">
    <property type="entry name" value="METALLOENDOPEPTIDASE OMA1, MITOCHONDRIAL"/>
    <property type="match status" value="1"/>
</dbReference>
<keyword evidence="4 6" id="KW-0862">Zinc</keyword>
<evidence type="ECO:0000259" key="7">
    <source>
        <dbReference type="Pfam" id="PF01435"/>
    </source>
</evidence>
<organism evidence="8 9">
    <name type="scientific">Sulfuriferula nivalis</name>
    <dbReference type="NCBI Taxonomy" id="2675298"/>
    <lineage>
        <taxon>Bacteria</taxon>
        <taxon>Pseudomonadati</taxon>
        <taxon>Pseudomonadota</taxon>
        <taxon>Betaproteobacteria</taxon>
        <taxon>Nitrosomonadales</taxon>
        <taxon>Sulfuricellaceae</taxon>
        <taxon>Sulfuriferula</taxon>
    </lineage>
</organism>
<dbReference type="CDD" id="cd07333">
    <property type="entry name" value="M48C_bepA_like"/>
    <property type="match status" value="1"/>
</dbReference>
<comment type="similarity">
    <text evidence="6">Belongs to the peptidase M48 family.</text>
</comment>
<keyword evidence="9" id="KW-1185">Reference proteome</keyword>
<evidence type="ECO:0000256" key="6">
    <source>
        <dbReference type="RuleBase" id="RU003983"/>
    </source>
</evidence>
<evidence type="ECO:0000256" key="5">
    <source>
        <dbReference type="ARBA" id="ARBA00023049"/>
    </source>
</evidence>
<sequence>MREIRADPQYYDDAELTDYLNNLGDRLVAASAEPQRSFQFFVLKDNTLNAFALPGGYIGVHTGLIEATQNESELAGVLGHEIAHVTQHHMARMIESQSNGILPSLAVLAIAILAAKSNPQVAGGAIAATQAATIQKQLNFSRDNEREADRIGIQTMAAAGFDPHAMASFFERLQKYSRLYENNAPAYLQTHPLTTERIADMQNRAANFSNKPVADSLTFQLVRTKLRVLNLRPDLAVTEYQAAIKDQRYTSLAPVLYGLSFAQLQNRQFSDAETSYQQLKQMKLDSPIIDTLGADIKFKSGDIKTALLRYQQARAHYPNYRPLIYSYADALINAGLSNDAVKLLTDLIRIYPDDAKLYQLQARVYAQQNKDFLRHYAQGEFYAKSGNLTAAIEQLQIALKTKDGDFYQIAIADARLKQLIAQNKLIQMEKK</sequence>
<feature type="domain" description="Peptidase M48" evidence="7">
    <location>
        <begin position="18"/>
        <end position="204"/>
    </location>
</feature>
<evidence type="ECO:0000256" key="2">
    <source>
        <dbReference type="ARBA" id="ARBA00022723"/>
    </source>
</evidence>
<reference evidence="9" key="1">
    <citation type="submission" date="2019-11" db="EMBL/GenBank/DDBJ databases">
        <title>Isolation and characterization of a novel species in the genus Sulfuriferula.</title>
        <authorList>
            <person name="Mochizuki J."/>
            <person name="Kojima H."/>
            <person name="Fukui M."/>
        </authorList>
    </citation>
    <scope>NUCLEOTIDE SEQUENCE [LARGE SCALE GENOMIC DNA]</scope>
    <source>
        <strain evidence="9">SGTM</strain>
    </source>
</reference>
<gene>
    <name evidence="8" type="ORF">SFSGTM_02900</name>
</gene>
<dbReference type="GO" id="GO:0004222">
    <property type="term" value="F:metalloendopeptidase activity"/>
    <property type="evidence" value="ECO:0007669"/>
    <property type="project" value="InterPro"/>
</dbReference>
<dbReference type="PANTHER" id="PTHR22726">
    <property type="entry name" value="METALLOENDOPEPTIDASE OMA1"/>
    <property type="match status" value="1"/>
</dbReference>
<evidence type="ECO:0000256" key="4">
    <source>
        <dbReference type="ARBA" id="ARBA00022833"/>
    </source>
</evidence>
<comment type="cofactor">
    <cofactor evidence="6">
        <name>Zn(2+)</name>
        <dbReference type="ChEBI" id="CHEBI:29105"/>
    </cofactor>
    <text evidence="6">Binds 1 zinc ion per subunit.</text>
</comment>
<keyword evidence="1 6" id="KW-0645">Protease</keyword>
<evidence type="ECO:0000313" key="8">
    <source>
        <dbReference type="EMBL" id="BBO99581.1"/>
    </source>
</evidence>
<dbReference type="GO" id="GO:0016020">
    <property type="term" value="C:membrane"/>
    <property type="evidence" value="ECO:0007669"/>
    <property type="project" value="TreeGrafter"/>
</dbReference>
<dbReference type="GO" id="GO:0051603">
    <property type="term" value="P:proteolysis involved in protein catabolic process"/>
    <property type="evidence" value="ECO:0007669"/>
    <property type="project" value="TreeGrafter"/>
</dbReference>
<dbReference type="KEGG" id="sniv:SFSGTM_02900"/>
<keyword evidence="5 6" id="KW-0482">Metalloprotease</keyword>
<dbReference type="InterPro" id="IPR001915">
    <property type="entry name" value="Peptidase_M48"/>
</dbReference>
<dbReference type="SUPFAM" id="SSF48452">
    <property type="entry name" value="TPR-like"/>
    <property type="match status" value="1"/>
</dbReference>
<dbReference type="Pfam" id="PF14559">
    <property type="entry name" value="TPR_19"/>
    <property type="match status" value="1"/>
</dbReference>
<dbReference type="AlphaFoldDB" id="A0A809S7J4"/>
<dbReference type="Gene3D" id="3.30.2010.10">
    <property type="entry name" value="Metalloproteases ('zincins'), catalytic domain"/>
    <property type="match status" value="1"/>
</dbReference>
<dbReference type="GO" id="GO:0046872">
    <property type="term" value="F:metal ion binding"/>
    <property type="evidence" value="ECO:0007669"/>
    <property type="project" value="UniProtKB-KW"/>
</dbReference>
<dbReference type="Proteomes" id="UP000463939">
    <property type="component" value="Chromosome"/>
</dbReference>
<dbReference type="InterPro" id="IPR011990">
    <property type="entry name" value="TPR-like_helical_dom_sf"/>
</dbReference>
<proteinExistence type="inferred from homology"/>
<evidence type="ECO:0000313" key="9">
    <source>
        <dbReference type="Proteomes" id="UP000463939"/>
    </source>
</evidence>
<dbReference type="Gene3D" id="1.25.40.10">
    <property type="entry name" value="Tetratricopeptide repeat domain"/>
    <property type="match status" value="1"/>
</dbReference>
<dbReference type="Pfam" id="PF01435">
    <property type="entry name" value="Peptidase_M48"/>
    <property type="match status" value="1"/>
</dbReference>
<evidence type="ECO:0000256" key="3">
    <source>
        <dbReference type="ARBA" id="ARBA00022801"/>
    </source>
</evidence>
<dbReference type="EMBL" id="AP021881">
    <property type="protein sequence ID" value="BBO99581.1"/>
    <property type="molecule type" value="Genomic_DNA"/>
</dbReference>
<protein>
    <recommendedName>
        <fullName evidence="7">Peptidase M48 domain-containing protein</fullName>
    </recommendedName>
</protein>
<evidence type="ECO:0000256" key="1">
    <source>
        <dbReference type="ARBA" id="ARBA00022670"/>
    </source>
</evidence>